<gene>
    <name evidence="2" type="ORF">GSI_03328</name>
</gene>
<sequence>MKFSASLLILSLAAAASASSLHVPRRGGQRGRFGAGGNHKGFTASSSVAASSAAASVAKVSSVAASQSAAASATAVGTAAAASGSAAATGVSSAAVASSSAAATGATSVASSAAATSTAAAGDNGAAGNAASGADAQSSLTLLNSVIATGFENDGQAVPEAGQVASLTSSNNFINFCATEPGKPLTNGLQIVTGSCNPAPMGVIAAFTNMPSSKFVFPANGATVPANKDFTIQMAVKNLLTGNFVNAGENYFSAPQQIDAASGNIKGHSHVVIEALPSLGSTAPTDPTRFAFFKGLNAPANAAGILTADVPNGLPAGSYRIASINTAANHQPALVAVAQHGALDDMAYPIITPDAHHHPHHPRFASSFTVA</sequence>
<dbReference type="AlphaFoldDB" id="A0A2G8SLD1"/>
<reference evidence="2 3" key="1">
    <citation type="journal article" date="2015" name="Sci. Rep.">
        <title>Chromosome-level genome map provides insights into diverse defense mechanisms in the medicinal fungus Ganoderma sinense.</title>
        <authorList>
            <person name="Zhu Y."/>
            <person name="Xu J."/>
            <person name="Sun C."/>
            <person name="Zhou S."/>
            <person name="Xu H."/>
            <person name="Nelson D.R."/>
            <person name="Qian J."/>
            <person name="Song J."/>
            <person name="Luo H."/>
            <person name="Xiang L."/>
            <person name="Li Y."/>
            <person name="Xu Z."/>
            <person name="Ji A."/>
            <person name="Wang L."/>
            <person name="Lu S."/>
            <person name="Hayward A."/>
            <person name="Sun W."/>
            <person name="Li X."/>
            <person name="Schwartz D.C."/>
            <person name="Wang Y."/>
            <person name="Chen S."/>
        </authorList>
    </citation>
    <scope>NUCLEOTIDE SEQUENCE [LARGE SCALE GENOMIC DNA]</scope>
    <source>
        <strain evidence="2 3">ZZ0214-1</strain>
    </source>
</reference>
<accession>A0A2G8SLD1</accession>
<dbReference type="OrthoDB" id="2336871at2759"/>
<proteinExistence type="predicted"/>
<keyword evidence="1" id="KW-0732">Signal</keyword>
<keyword evidence="3" id="KW-1185">Reference proteome</keyword>
<dbReference type="Proteomes" id="UP000230002">
    <property type="component" value="Unassembled WGS sequence"/>
</dbReference>
<dbReference type="PANTHER" id="PTHR34587:SF2">
    <property type="entry name" value="G-PROTEIN COUPLED RECEPTORS FAMILY 1 PROFILE DOMAIN-CONTAINING PROTEIN"/>
    <property type="match status" value="1"/>
</dbReference>
<feature type="signal peptide" evidence="1">
    <location>
        <begin position="1"/>
        <end position="18"/>
    </location>
</feature>
<dbReference type="EMBL" id="AYKW01000005">
    <property type="protein sequence ID" value="PIL34550.1"/>
    <property type="molecule type" value="Genomic_DNA"/>
</dbReference>
<dbReference type="STRING" id="1077348.A0A2G8SLD1"/>
<evidence type="ECO:0000313" key="3">
    <source>
        <dbReference type="Proteomes" id="UP000230002"/>
    </source>
</evidence>
<comment type="caution">
    <text evidence="2">The sequence shown here is derived from an EMBL/GenBank/DDBJ whole genome shotgun (WGS) entry which is preliminary data.</text>
</comment>
<evidence type="ECO:0000256" key="1">
    <source>
        <dbReference type="SAM" id="SignalP"/>
    </source>
</evidence>
<evidence type="ECO:0000313" key="2">
    <source>
        <dbReference type="EMBL" id="PIL34550.1"/>
    </source>
</evidence>
<organism evidence="2 3">
    <name type="scientific">Ganoderma sinense ZZ0214-1</name>
    <dbReference type="NCBI Taxonomy" id="1077348"/>
    <lineage>
        <taxon>Eukaryota</taxon>
        <taxon>Fungi</taxon>
        <taxon>Dikarya</taxon>
        <taxon>Basidiomycota</taxon>
        <taxon>Agaricomycotina</taxon>
        <taxon>Agaricomycetes</taxon>
        <taxon>Polyporales</taxon>
        <taxon>Polyporaceae</taxon>
        <taxon>Ganoderma</taxon>
    </lineage>
</organism>
<dbReference type="PANTHER" id="PTHR34587">
    <property type="entry name" value="VWFA DOMAIN-CONTAINING PROTEIN"/>
    <property type="match status" value="1"/>
</dbReference>
<name>A0A2G8SLD1_9APHY</name>
<protein>
    <submittedName>
        <fullName evidence="2">Uncharacterized protein</fullName>
    </submittedName>
</protein>
<feature type="chain" id="PRO_5013621011" evidence="1">
    <location>
        <begin position="19"/>
        <end position="371"/>
    </location>
</feature>
<dbReference type="InterPro" id="IPR053216">
    <property type="entry name" value="Appressorial_penetr-assoc"/>
</dbReference>